<evidence type="ECO:0000313" key="12">
    <source>
        <dbReference type="WBParaSite" id="TMUE_3000013388.1"/>
    </source>
</evidence>
<proteinExistence type="inferred from homology"/>
<evidence type="ECO:0000256" key="5">
    <source>
        <dbReference type="ARBA" id="ARBA00022787"/>
    </source>
</evidence>
<keyword evidence="8 9" id="KW-0472">Membrane</keyword>
<dbReference type="GO" id="GO:0005741">
    <property type="term" value="C:mitochondrial outer membrane"/>
    <property type="evidence" value="ECO:0007669"/>
    <property type="project" value="UniProtKB-SubCell"/>
</dbReference>
<evidence type="ECO:0000256" key="4">
    <source>
        <dbReference type="ARBA" id="ARBA00022737"/>
    </source>
</evidence>
<evidence type="ECO:0000256" key="3">
    <source>
        <dbReference type="ARBA" id="ARBA00022692"/>
    </source>
</evidence>
<keyword evidence="6" id="KW-1133">Transmembrane helix</keyword>
<dbReference type="WBParaSite" id="TMUE_3000013388.1">
    <property type="protein sequence ID" value="TMUE_3000013388.1"/>
    <property type="gene ID" value="WBGene00295486"/>
</dbReference>
<organism evidence="11 12">
    <name type="scientific">Trichuris muris</name>
    <name type="common">Mouse whipworm</name>
    <dbReference type="NCBI Taxonomy" id="70415"/>
    <lineage>
        <taxon>Eukaryota</taxon>
        <taxon>Metazoa</taxon>
        <taxon>Ecdysozoa</taxon>
        <taxon>Nematoda</taxon>
        <taxon>Enoplea</taxon>
        <taxon>Dorylaimia</taxon>
        <taxon>Trichinellida</taxon>
        <taxon>Trichuridae</taxon>
        <taxon>Trichuris</taxon>
    </lineage>
</organism>
<dbReference type="SUPFAM" id="SSF103506">
    <property type="entry name" value="Mitochondrial carrier"/>
    <property type="match status" value="1"/>
</dbReference>
<dbReference type="AlphaFoldDB" id="A0A5S6R1T2"/>
<dbReference type="PROSITE" id="PS50920">
    <property type="entry name" value="SOLCAR"/>
    <property type="match status" value="1"/>
</dbReference>
<evidence type="ECO:0000256" key="1">
    <source>
        <dbReference type="ARBA" id="ARBA00004374"/>
    </source>
</evidence>
<evidence type="ECO:0000256" key="7">
    <source>
        <dbReference type="ARBA" id="ARBA00023128"/>
    </source>
</evidence>
<dbReference type="Pfam" id="PF00153">
    <property type="entry name" value="Mito_carr"/>
    <property type="match status" value="2"/>
</dbReference>
<keyword evidence="5" id="KW-1000">Mitochondrion outer membrane</keyword>
<evidence type="ECO:0000256" key="10">
    <source>
        <dbReference type="RuleBase" id="RU000488"/>
    </source>
</evidence>
<dbReference type="Proteomes" id="UP000046395">
    <property type="component" value="Unassembled WGS sequence"/>
</dbReference>
<keyword evidence="10" id="KW-0813">Transport</keyword>
<evidence type="ECO:0000256" key="9">
    <source>
        <dbReference type="PROSITE-ProRule" id="PRU00282"/>
    </source>
</evidence>
<keyword evidence="7" id="KW-0496">Mitochondrion</keyword>
<evidence type="ECO:0000313" key="11">
    <source>
        <dbReference type="Proteomes" id="UP000046395"/>
    </source>
</evidence>
<accession>A0A5S6R1T2</accession>
<dbReference type="InterPro" id="IPR018108">
    <property type="entry name" value="MCP_transmembrane"/>
</dbReference>
<name>A0A5S6R1T2_TRIMR</name>
<protein>
    <submittedName>
        <fullName evidence="12">Mitochondrial carrier homolog 2</fullName>
    </submittedName>
</protein>
<evidence type="ECO:0000256" key="8">
    <source>
        <dbReference type="ARBA" id="ARBA00023136"/>
    </source>
</evidence>
<feature type="repeat" description="Solcar" evidence="9">
    <location>
        <begin position="129"/>
        <end position="221"/>
    </location>
</feature>
<dbReference type="PANTHER" id="PTHR10780">
    <property type="entry name" value="MITOCHONDRIAL CARRIER HOMOLOG"/>
    <property type="match status" value="1"/>
</dbReference>
<keyword evidence="4" id="KW-0677">Repeat</keyword>
<comment type="subcellular location">
    <subcellularLocation>
        <location evidence="1">Mitochondrion outer membrane</location>
        <topology evidence="1">Multi-pass membrane protein</topology>
    </subcellularLocation>
</comment>
<comment type="similarity">
    <text evidence="2 10">Belongs to the mitochondrial carrier (TC 2.A.29) family.</text>
</comment>
<dbReference type="InterPro" id="IPR023395">
    <property type="entry name" value="MCP_dom_sf"/>
</dbReference>
<dbReference type="PANTHER" id="PTHR10780:SF18">
    <property type="entry name" value="LD43650P"/>
    <property type="match status" value="1"/>
</dbReference>
<dbReference type="Gene3D" id="1.50.40.10">
    <property type="entry name" value="Mitochondrial carrier domain"/>
    <property type="match status" value="1"/>
</dbReference>
<keyword evidence="3 9" id="KW-0812">Transmembrane</keyword>
<evidence type="ECO:0000256" key="6">
    <source>
        <dbReference type="ARBA" id="ARBA00022989"/>
    </source>
</evidence>
<reference evidence="12" key="1">
    <citation type="submission" date="2019-12" db="UniProtKB">
        <authorList>
            <consortium name="WormBaseParasite"/>
        </authorList>
    </citation>
    <scope>IDENTIFICATION</scope>
</reference>
<sequence>MAFRKLCPEQTEDNTCLAGFGYRIMACTLFHPLNYTKVLMQLGHEPLPLYSGRSMVYFGSKKYMLPNAIGYMRHIYCRDGFFGLFNGWHASVGSSLCGMLAYKKVYEYLDERFPDKEIKKDDLCVQRFSRNFVQLSKQTVAKVVSLIAAQPLRVIMLRTMAEFIGQEGGYRRGIVHSVKTIYNESGILGFFRGLMPELIAELCLMWITAQASFLIDRVYYELIAPEEEAEEEETAITVMDQPTPKQMFRHVVRLIVPYAASSFFYPFHLTSVLMAVNDCGLLCGQPPNCPVFEDWKHCFEYLKNTNQMKRGSKLFFRCYDGPVTYRNGEMYALSHIMMAKID</sequence>
<dbReference type="STRING" id="70415.A0A5S6R1T2"/>
<evidence type="ECO:0000256" key="2">
    <source>
        <dbReference type="ARBA" id="ARBA00006375"/>
    </source>
</evidence>
<keyword evidence="11" id="KW-1185">Reference proteome</keyword>